<dbReference type="InterPro" id="IPR024775">
    <property type="entry name" value="DinB-like"/>
</dbReference>
<dbReference type="RefSeq" id="WP_204203291.1">
    <property type="nucleotide sequence ID" value="NZ_JAFELM010000028.1"/>
</dbReference>
<evidence type="ECO:0000313" key="2">
    <source>
        <dbReference type="EMBL" id="MBM6617937.1"/>
    </source>
</evidence>
<sequence>MNFNLDEAIEVLERTPQTLISFLTGLSDDWLSCNEGKDTWNAKEIVDHLIEAEHTNWIPRLETILQFGEQQTFPSFDRFAHMKREKEDSIEQRLLVFKEVRMKNIRKLHELIQPESFEKTGIHPEFGHVKLRELLSTWVIHDLTHLSQIMRVMAERYRHDVGPWKGYLRILSTNE</sequence>
<evidence type="ECO:0000259" key="1">
    <source>
        <dbReference type="Pfam" id="PF12867"/>
    </source>
</evidence>
<comment type="caution">
    <text evidence="2">The sequence shown here is derived from an EMBL/GenBank/DDBJ whole genome shotgun (WGS) entry which is preliminary data.</text>
</comment>
<keyword evidence="3" id="KW-1185">Reference proteome</keyword>
<dbReference type="Pfam" id="PF12867">
    <property type="entry name" value="DinB_2"/>
    <property type="match status" value="1"/>
</dbReference>
<gene>
    <name evidence="2" type="ORF">JR050_09675</name>
</gene>
<proteinExistence type="predicted"/>
<dbReference type="EMBL" id="JAFELM010000028">
    <property type="protein sequence ID" value="MBM6617937.1"/>
    <property type="molecule type" value="Genomic_DNA"/>
</dbReference>
<dbReference type="InterPro" id="IPR034660">
    <property type="entry name" value="DinB/YfiT-like"/>
</dbReference>
<evidence type="ECO:0000313" key="3">
    <source>
        <dbReference type="Proteomes" id="UP001518925"/>
    </source>
</evidence>
<protein>
    <submittedName>
        <fullName evidence="2">DinB family protein</fullName>
    </submittedName>
</protein>
<dbReference type="SUPFAM" id="SSF109854">
    <property type="entry name" value="DinB/YfiT-like putative metalloenzymes"/>
    <property type="match status" value="1"/>
</dbReference>
<dbReference type="Proteomes" id="UP001518925">
    <property type="component" value="Unassembled WGS sequence"/>
</dbReference>
<name>A0ABS2DHQ0_9BACI</name>
<reference evidence="2 3" key="1">
    <citation type="submission" date="2021-02" db="EMBL/GenBank/DDBJ databases">
        <title>Bacillus sp. RD4P76, an endophyte from a halophyte.</title>
        <authorList>
            <person name="Sun J.-Q."/>
        </authorList>
    </citation>
    <scope>NUCLEOTIDE SEQUENCE [LARGE SCALE GENOMIC DNA]</scope>
    <source>
        <strain evidence="2 3">RD4P76</strain>
    </source>
</reference>
<feature type="domain" description="DinB-like" evidence="1">
    <location>
        <begin position="12"/>
        <end position="149"/>
    </location>
</feature>
<dbReference type="Gene3D" id="1.20.120.450">
    <property type="entry name" value="dinb family like domain"/>
    <property type="match status" value="1"/>
</dbReference>
<organism evidence="2 3">
    <name type="scientific">Bacillus suaedaesalsae</name>
    <dbReference type="NCBI Taxonomy" id="2810349"/>
    <lineage>
        <taxon>Bacteria</taxon>
        <taxon>Bacillati</taxon>
        <taxon>Bacillota</taxon>
        <taxon>Bacilli</taxon>
        <taxon>Bacillales</taxon>
        <taxon>Bacillaceae</taxon>
        <taxon>Bacillus</taxon>
    </lineage>
</organism>
<accession>A0ABS2DHQ0</accession>